<keyword evidence="1" id="KW-0472">Membrane</keyword>
<comment type="caution">
    <text evidence="2">The sequence shown here is derived from an EMBL/GenBank/DDBJ whole genome shotgun (WGS) entry which is preliminary data.</text>
</comment>
<feature type="transmembrane region" description="Helical" evidence="1">
    <location>
        <begin position="7"/>
        <end position="24"/>
    </location>
</feature>
<keyword evidence="1" id="KW-1133">Transmembrane helix</keyword>
<proteinExistence type="predicted"/>
<organism evidence="2">
    <name type="scientific">hydrocarbon metagenome</name>
    <dbReference type="NCBI Taxonomy" id="938273"/>
    <lineage>
        <taxon>unclassified sequences</taxon>
        <taxon>metagenomes</taxon>
        <taxon>ecological metagenomes</taxon>
    </lineage>
</organism>
<name>A0A0W8F9Q2_9ZZZZ</name>
<feature type="transmembrane region" description="Helical" evidence="1">
    <location>
        <begin position="30"/>
        <end position="47"/>
    </location>
</feature>
<dbReference type="EMBL" id="LNQE01001433">
    <property type="protein sequence ID" value="KUG17562.1"/>
    <property type="molecule type" value="Genomic_DNA"/>
</dbReference>
<keyword evidence="1" id="KW-0812">Transmembrane</keyword>
<protein>
    <submittedName>
        <fullName evidence="2">Uncharacterized protein</fullName>
    </submittedName>
</protein>
<reference evidence="2" key="1">
    <citation type="journal article" date="2015" name="Proc. Natl. Acad. Sci. U.S.A.">
        <title>Networks of energetic and metabolic interactions define dynamics in microbial communities.</title>
        <authorList>
            <person name="Embree M."/>
            <person name="Liu J.K."/>
            <person name="Al-Bassam M.M."/>
            <person name="Zengler K."/>
        </authorList>
    </citation>
    <scope>NUCLEOTIDE SEQUENCE</scope>
</reference>
<gene>
    <name evidence="2" type="ORF">ASZ90_012734</name>
</gene>
<evidence type="ECO:0000256" key="1">
    <source>
        <dbReference type="SAM" id="Phobius"/>
    </source>
</evidence>
<dbReference type="AlphaFoldDB" id="A0A0W8F9Q2"/>
<accession>A0A0W8F9Q2</accession>
<evidence type="ECO:0000313" key="2">
    <source>
        <dbReference type="EMBL" id="KUG17562.1"/>
    </source>
</evidence>
<sequence>MSREKNLVLILLAVIVALILWNSFWSLAKLALFIAIVYMIYYALKRYF</sequence>